<dbReference type="InterPro" id="IPR025859">
    <property type="entry name" value="AurF/CmlI"/>
</dbReference>
<sequence>MEPYRSTFDNWNERASVRTKPRRSLDDPRDVQLFFPPEFVPAVSHPLVAARGPEAARRILLHSLYQYLHFTTVLEQVAVLPVTCGIATGISGIDLPAAMRTDAFKITTDEAWHAQSAHEFITHVSRAVEVPADTVVEPQFVRRLSEVRETFDVNSRYLVDLMFAVVSETLVSGLLSDIPKDHRLPGPVRAIVADHAADEGRHHAYFRKVLERVWPQLSLQERRMIAPRVPEFIRTFLDPDNAAVASALTATGFLRPDIDEILRTSYQPEAVLNNTREASQATVRSFSQVGAMEDPEVQDAFQAAGLLISR</sequence>
<evidence type="ECO:0000313" key="1">
    <source>
        <dbReference type="EMBL" id="MBM7494326.1"/>
    </source>
</evidence>
<comment type="caution">
    <text evidence="1">The sequence shown here is derived from an EMBL/GenBank/DDBJ whole genome shotgun (WGS) entry which is preliminary data.</text>
</comment>
<reference evidence="1 2" key="1">
    <citation type="submission" date="2021-01" db="EMBL/GenBank/DDBJ databases">
        <title>Sequencing the genomes of 1000 actinobacteria strains.</title>
        <authorList>
            <person name="Klenk H.-P."/>
        </authorList>
    </citation>
    <scope>NUCLEOTIDE SEQUENCE [LARGE SCALE GENOMIC DNA]</scope>
    <source>
        <strain evidence="1 2">DSM 100204</strain>
    </source>
</reference>
<dbReference type="Proteomes" id="UP000764837">
    <property type="component" value="Unassembled WGS sequence"/>
</dbReference>
<gene>
    <name evidence="1" type="ORF">JOD64_005548</name>
</gene>
<proteinExistence type="predicted"/>
<dbReference type="Gene3D" id="1.10.620.20">
    <property type="entry name" value="Ribonucleotide Reductase, subunit A"/>
    <property type="match status" value="1"/>
</dbReference>
<organism evidence="1 2">
    <name type="scientific">Micromonospora luteifusca</name>
    <dbReference type="NCBI Taxonomy" id="709860"/>
    <lineage>
        <taxon>Bacteria</taxon>
        <taxon>Bacillati</taxon>
        <taxon>Actinomycetota</taxon>
        <taxon>Actinomycetes</taxon>
        <taxon>Micromonosporales</taxon>
        <taxon>Micromonosporaceae</taxon>
        <taxon>Micromonospora</taxon>
    </lineage>
</organism>
<keyword evidence="2" id="KW-1185">Reference proteome</keyword>
<dbReference type="InterPro" id="IPR009078">
    <property type="entry name" value="Ferritin-like_SF"/>
</dbReference>
<protein>
    <recommendedName>
        <fullName evidence="3">p-aminobenzoate N-oxygenase AurF</fullName>
    </recommendedName>
</protein>
<evidence type="ECO:0008006" key="3">
    <source>
        <dbReference type="Google" id="ProtNLM"/>
    </source>
</evidence>
<accession>A0ABS2M1M8</accession>
<dbReference type="RefSeq" id="WP_204944910.1">
    <property type="nucleotide sequence ID" value="NZ_JAFBBP010000001.1"/>
</dbReference>
<evidence type="ECO:0000313" key="2">
    <source>
        <dbReference type="Proteomes" id="UP000764837"/>
    </source>
</evidence>
<dbReference type="InterPro" id="IPR012348">
    <property type="entry name" value="RNR-like"/>
</dbReference>
<dbReference type="EMBL" id="JAFBBP010000001">
    <property type="protein sequence ID" value="MBM7494326.1"/>
    <property type="molecule type" value="Genomic_DNA"/>
</dbReference>
<dbReference type="Pfam" id="PF11583">
    <property type="entry name" value="AurF"/>
    <property type="match status" value="1"/>
</dbReference>
<dbReference type="SUPFAM" id="SSF47240">
    <property type="entry name" value="Ferritin-like"/>
    <property type="match status" value="1"/>
</dbReference>
<name>A0ABS2M1M8_9ACTN</name>